<dbReference type="Gene3D" id="3.30.450.20">
    <property type="entry name" value="PAS domain"/>
    <property type="match status" value="1"/>
</dbReference>
<dbReference type="NCBIfam" id="TIGR00254">
    <property type="entry name" value="GGDEF"/>
    <property type="match status" value="1"/>
</dbReference>
<evidence type="ECO:0000259" key="2">
    <source>
        <dbReference type="PROSITE" id="PS50887"/>
    </source>
</evidence>
<dbReference type="EMBL" id="FLUO01000001">
    <property type="protein sequence ID" value="SBW06952.1"/>
    <property type="molecule type" value="Genomic_DNA"/>
</dbReference>
<dbReference type="Gene3D" id="3.30.70.270">
    <property type="match status" value="1"/>
</dbReference>
<dbReference type="InterPro" id="IPR001610">
    <property type="entry name" value="PAC"/>
</dbReference>
<dbReference type="CDD" id="cd00130">
    <property type="entry name" value="PAS"/>
    <property type="match status" value="1"/>
</dbReference>
<dbReference type="SUPFAM" id="SSF55073">
    <property type="entry name" value="Nucleotide cyclase"/>
    <property type="match status" value="1"/>
</dbReference>
<dbReference type="SUPFAM" id="SSF55781">
    <property type="entry name" value="GAF domain-like"/>
    <property type="match status" value="1"/>
</dbReference>
<dbReference type="SUPFAM" id="SSF55785">
    <property type="entry name" value="PYP-like sensor domain (PAS domain)"/>
    <property type="match status" value="1"/>
</dbReference>
<dbReference type="InterPro" id="IPR035965">
    <property type="entry name" value="PAS-like_dom_sf"/>
</dbReference>
<protein>
    <submittedName>
        <fullName evidence="3">FOG: GGDEF domain</fullName>
    </submittedName>
</protein>
<dbReference type="InterPro" id="IPR043128">
    <property type="entry name" value="Rev_trsase/Diguanyl_cyclase"/>
</dbReference>
<dbReference type="Pfam" id="PF00990">
    <property type="entry name" value="GGDEF"/>
    <property type="match status" value="1"/>
</dbReference>
<feature type="domain" description="PAC" evidence="1">
    <location>
        <begin position="205"/>
        <end position="257"/>
    </location>
</feature>
<dbReference type="NCBIfam" id="TIGR00229">
    <property type="entry name" value="sensory_box"/>
    <property type="match status" value="1"/>
</dbReference>
<feature type="domain" description="GGDEF" evidence="2">
    <location>
        <begin position="442"/>
        <end position="576"/>
    </location>
</feature>
<dbReference type="PANTHER" id="PTHR44757:SF2">
    <property type="entry name" value="BIOFILM ARCHITECTURE MAINTENANCE PROTEIN MBAA"/>
    <property type="match status" value="1"/>
</dbReference>
<dbReference type="InterPro" id="IPR000700">
    <property type="entry name" value="PAS-assoc_C"/>
</dbReference>
<dbReference type="SMART" id="SM00267">
    <property type="entry name" value="GGDEF"/>
    <property type="match status" value="1"/>
</dbReference>
<evidence type="ECO:0000313" key="3">
    <source>
        <dbReference type="EMBL" id="SBW06952.1"/>
    </source>
</evidence>
<proteinExistence type="predicted"/>
<dbReference type="AlphaFoldDB" id="A0A212K5N0"/>
<dbReference type="CDD" id="cd01949">
    <property type="entry name" value="GGDEF"/>
    <property type="match status" value="1"/>
</dbReference>
<reference evidence="3" key="1">
    <citation type="submission" date="2016-04" db="EMBL/GenBank/DDBJ databases">
        <authorList>
            <person name="Evans L.H."/>
            <person name="Alamgir A."/>
            <person name="Owens N."/>
            <person name="Weber N.D."/>
            <person name="Virtaneva K."/>
            <person name="Barbian K."/>
            <person name="Babar A."/>
            <person name="Rosenke K."/>
        </authorList>
    </citation>
    <scope>NUCLEOTIDE SEQUENCE</scope>
    <source>
        <strain evidence="3">86</strain>
    </source>
</reference>
<sequence>MPQAPDSDRGTTTASVEAVRIARTCLAGEDVCVLLVGHDDRCLFATPLAAPLAAALAALDTPPPSAEYAGLGALLAQMRRTGRAAAGTVAAADGRLTRIFDVTVLPAADADRAADVAMIVGRDVTLATSMRRTLVESRQRYKDLVEVSAAFAWETNVEGTLVFVSPQGVLGYGVDELVGRQPESFLAEPLDGGSLHPFTTREPTADVEVWMRRADGSAVCLLVSAVPLYDDAGRWTGARGVCRDITDVRERDIAIARSRNRERLLSFIVRSFRDEVDPENMLTIAAATVAQGVGVSGCNVLRARPGEAGGKTAAELAAAANFGRVGAAADLREVIATFAAGHDIVETVIGKWNVLAAVTRYRQEINGGIVLWRELSRVPYDEDDRILLSDLSAQVGIAIEQISNHEHILALSRTDALTGLFNRRAFIEELERRTQRLRHDGRTAALLYVDLDNFKMVNDLFGHKRGDDALMEIKRLLQSATRPSDLVARLGGDEFAVWMDGVDETVAVAKAEGLLTASGTLESFSGGIGRSLSMSIGIAIYDPGSDESIDALLSRADGAMYQTKHSGKGSYRVAPATM</sequence>
<dbReference type="InterPro" id="IPR052155">
    <property type="entry name" value="Biofilm_reg_signaling"/>
</dbReference>
<dbReference type="FunFam" id="3.30.70.270:FF:000001">
    <property type="entry name" value="Diguanylate cyclase domain protein"/>
    <property type="match status" value="1"/>
</dbReference>
<evidence type="ECO:0000259" key="1">
    <source>
        <dbReference type="PROSITE" id="PS50113"/>
    </source>
</evidence>
<dbReference type="InterPro" id="IPR029787">
    <property type="entry name" value="Nucleotide_cyclase"/>
</dbReference>
<dbReference type="InterPro" id="IPR000160">
    <property type="entry name" value="GGDEF_dom"/>
</dbReference>
<dbReference type="InterPro" id="IPR000014">
    <property type="entry name" value="PAS"/>
</dbReference>
<dbReference type="PROSITE" id="PS50887">
    <property type="entry name" value="GGDEF"/>
    <property type="match status" value="1"/>
</dbReference>
<gene>
    <name evidence="3" type="ORF">KL86APRO_12179</name>
</gene>
<organism evidence="3">
    <name type="scientific">uncultured Alphaproteobacteria bacterium</name>
    <dbReference type="NCBI Taxonomy" id="91750"/>
    <lineage>
        <taxon>Bacteria</taxon>
        <taxon>Pseudomonadati</taxon>
        <taxon>Pseudomonadota</taxon>
        <taxon>Alphaproteobacteria</taxon>
        <taxon>environmental samples</taxon>
    </lineage>
</organism>
<dbReference type="GO" id="GO:0003824">
    <property type="term" value="F:catalytic activity"/>
    <property type="evidence" value="ECO:0007669"/>
    <property type="project" value="UniProtKB-ARBA"/>
</dbReference>
<accession>A0A212K5N0</accession>
<dbReference type="PROSITE" id="PS50113">
    <property type="entry name" value="PAC"/>
    <property type="match status" value="1"/>
</dbReference>
<dbReference type="Pfam" id="PF13426">
    <property type="entry name" value="PAS_9"/>
    <property type="match status" value="1"/>
</dbReference>
<name>A0A212K5N0_9PROT</name>
<dbReference type="SMART" id="SM00086">
    <property type="entry name" value="PAC"/>
    <property type="match status" value="1"/>
</dbReference>
<dbReference type="PANTHER" id="PTHR44757">
    <property type="entry name" value="DIGUANYLATE CYCLASE DGCP"/>
    <property type="match status" value="1"/>
</dbReference>